<dbReference type="AlphaFoldDB" id="A0A6G0YC04"/>
<proteinExistence type="predicted"/>
<comment type="caution">
    <text evidence="1">The sequence shown here is derived from an EMBL/GenBank/DDBJ whole genome shotgun (WGS) entry which is preliminary data.</text>
</comment>
<sequence>MGFTKLSITNGNEISESEFSRGSIQFSNHWRWYFGKTILNENQIIIDMGKGEITSTLDNVTTTIPVRSEAIISIRILNEPITDSQNILVHASNINEHIICGNVLN</sequence>
<evidence type="ECO:0000313" key="1">
    <source>
        <dbReference type="EMBL" id="KAF0753110.1"/>
    </source>
</evidence>
<keyword evidence="2" id="KW-1185">Reference proteome</keyword>
<name>A0A6G0YC04_APHCR</name>
<dbReference type="OrthoDB" id="6639752at2759"/>
<evidence type="ECO:0000313" key="2">
    <source>
        <dbReference type="Proteomes" id="UP000478052"/>
    </source>
</evidence>
<dbReference type="EMBL" id="VUJU01004831">
    <property type="protein sequence ID" value="KAF0753110.1"/>
    <property type="molecule type" value="Genomic_DNA"/>
</dbReference>
<organism evidence="1 2">
    <name type="scientific">Aphis craccivora</name>
    <name type="common">Cowpea aphid</name>
    <dbReference type="NCBI Taxonomy" id="307492"/>
    <lineage>
        <taxon>Eukaryota</taxon>
        <taxon>Metazoa</taxon>
        <taxon>Ecdysozoa</taxon>
        <taxon>Arthropoda</taxon>
        <taxon>Hexapoda</taxon>
        <taxon>Insecta</taxon>
        <taxon>Pterygota</taxon>
        <taxon>Neoptera</taxon>
        <taxon>Paraneoptera</taxon>
        <taxon>Hemiptera</taxon>
        <taxon>Sternorrhyncha</taxon>
        <taxon>Aphidomorpha</taxon>
        <taxon>Aphidoidea</taxon>
        <taxon>Aphididae</taxon>
        <taxon>Aphidini</taxon>
        <taxon>Aphis</taxon>
        <taxon>Aphis</taxon>
    </lineage>
</organism>
<dbReference type="Proteomes" id="UP000478052">
    <property type="component" value="Unassembled WGS sequence"/>
</dbReference>
<accession>A0A6G0YC04</accession>
<protein>
    <submittedName>
        <fullName evidence="1">Retrovirus-related Pol polyprotein</fullName>
    </submittedName>
</protein>
<gene>
    <name evidence="1" type="ORF">FWK35_00015283</name>
</gene>
<reference evidence="1 2" key="1">
    <citation type="submission" date="2019-08" db="EMBL/GenBank/DDBJ databases">
        <title>Whole genome of Aphis craccivora.</title>
        <authorList>
            <person name="Voronova N.V."/>
            <person name="Shulinski R.S."/>
            <person name="Bandarenka Y.V."/>
            <person name="Zhorov D.G."/>
            <person name="Warner D."/>
        </authorList>
    </citation>
    <scope>NUCLEOTIDE SEQUENCE [LARGE SCALE GENOMIC DNA]</scope>
    <source>
        <strain evidence="1">180601</strain>
        <tissue evidence="1">Whole Body</tissue>
    </source>
</reference>